<organism evidence="2 3">
    <name type="scientific">Mollisia scopiformis</name>
    <name type="common">Conifer needle endophyte fungus</name>
    <name type="synonym">Phialocephala scopiformis</name>
    <dbReference type="NCBI Taxonomy" id="149040"/>
    <lineage>
        <taxon>Eukaryota</taxon>
        <taxon>Fungi</taxon>
        <taxon>Dikarya</taxon>
        <taxon>Ascomycota</taxon>
        <taxon>Pezizomycotina</taxon>
        <taxon>Leotiomycetes</taxon>
        <taxon>Helotiales</taxon>
        <taxon>Mollisiaceae</taxon>
        <taxon>Mollisia</taxon>
    </lineage>
</organism>
<reference evidence="2 3" key="1">
    <citation type="submission" date="2015-10" db="EMBL/GenBank/DDBJ databases">
        <title>Full genome of DAOMC 229536 Phialocephala scopiformis, a fungal endophyte of spruce producing the potent anti-insectan compound rugulosin.</title>
        <authorList>
            <consortium name="DOE Joint Genome Institute"/>
            <person name="Walker A.K."/>
            <person name="Frasz S.L."/>
            <person name="Seifert K.A."/>
            <person name="Miller J.D."/>
            <person name="Mondo S.J."/>
            <person name="Labutti K."/>
            <person name="Lipzen A."/>
            <person name="Dockter R."/>
            <person name="Kennedy M."/>
            <person name="Grigoriev I.V."/>
            <person name="Spatafora J.W."/>
        </authorList>
    </citation>
    <scope>NUCLEOTIDE SEQUENCE [LARGE SCALE GENOMIC DNA]</scope>
    <source>
        <strain evidence="2 3">CBS 120377</strain>
    </source>
</reference>
<dbReference type="GeneID" id="28829933"/>
<dbReference type="RefSeq" id="XP_018068348.1">
    <property type="nucleotide sequence ID" value="XM_018220207.1"/>
</dbReference>
<gene>
    <name evidence="2" type="ORF">LY89DRAFT_736996</name>
</gene>
<dbReference type="AlphaFoldDB" id="A0A194X1C5"/>
<sequence>MMPKLAKGYLRCGKILSLTKKTDLALQIYERGLLKVKISSPGPGRVVCFSTVSITALAQIVFPTPAYLNQEVGFPFDSPRPAQYQSPDPAHGEAPDSTHSALDLYQCL</sequence>
<evidence type="ECO:0000313" key="3">
    <source>
        <dbReference type="Proteomes" id="UP000070700"/>
    </source>
</evidence>
<feature type="region of interest" description="Disordered" evidence="1">
    <location>
        <begin position="78"/>
        <end position="99"/>
    </location>
</feature>
<proteinExistence type="predicted"/>
<dbReference type="OrthoDB" id="629492at2759"/>
<dbReference type="EMBL" id="KQ947421">
    <property type="protein sequence ID" value="KUJ13993.1"/>
    <property type="molecule type" value="Genomic_DNA"/>
</dbReference>
<accession>A0A194X1C5</accession>
<evidence type="ECO:0000313" key="2">
    <source>
        <dbReference type="EMBL" id="KUJ13993.1"/>
    </source>
</evidence>
<dbReference type="Proteomes" id="UP000070700">
    <property type="component" value="Unassembled WGS sequence"/>
</dbReference>
<dbReference type="InParanoid" id="A0A194X1C5"/>
<keyword evidence="3" id="KW-1185">Reference proteome</keyword>
<name>A0A194X1C5_MOLSC</name>
<dbReference type="KEGG" id="psco:LY89DRAFT_736996"/>
<protein>
    <submittedName>
        <fullName evidence="2">Uncharacterized protein</fullName>
    </submittedName>
</protein>
<evidence type="ECO:0000256" key="1">
    <source>
        <dbReference type="SAM" id="MobiDB-lite"/>
    </source>
</evidence>